<feature type="transmembrane region" description="Helical" evidence="1">
    <location>
        <begin position="373"/>
        <end position="391"/>
    </location>
</feature>
<feature type="transmembrane region" description="Helical" evidence="1">
    <location>
        <begin position="337"/>
        <end position="361"/>
    </location>
</feature>
<organism evidence="2 3">
    <name type="scientific">Phocaeicola dorei</name>
    <dbReference type="NCBI Taxonomy" id="357276"/>
    <lineage>
        <taxon>Bacteria</taxon>
        <taxon>Pseudomonadati</taxon>
        <taxon>Bacteroidota</taxon>
        <taxon>Bacteroidia</taxon>
        <taxon>Bacteroidales</taxon>
        <taxon>Bacteroidaceae</taxon>
        <taxon>Phocaeicola</taxon>
    </lineage>
</organism>
<comment type="caution">
    <text evidence="2">The sequence shown here is derived from an EMBL/GenBank/DDBJ whole genome shotgun (WGS) entry which is preliminary data.</text>
</comment>
<evidence type="ECO:0008006" key="4">
    <source>
        <dbReference type="Google" id="ProtNLM"/>
    </source>
</evidence>
<keyword evidence="1" id="KW-0812">Transmembrane</keyword>
<feature type="transmembrane region" description="Helical" evidence="1">
    <location>
        <begin position="228"/>
        <end position="245"/>
    </location>
</feature>
<dbReference type="RefSeq" id="WP_176826379.1">
    <property type="nucleotide sequence ID" value="NZ_BAABZF010000001.1"/>
</dbReference>
<feature type="transmembrane region" description="Helical" evidence="1">
    <location>
        <begin position="110"/>
        <end position="129"/>
    </location>
</feature>
<dbReference type="Proteomes" id="UP001181086">
    <property type="component" value="Unassembled WGS sequence"/>
</dbReference>
<evidence type="ECO:0000256" key="1">
    <source>
        <dbReference type="SAM" id="Phobius"/>
    </source>
</evidence>
<feature type="transmembrane region" description="Helical" evidence="1">
    <location>
        <begin position="397"/>
        <end position="419"/>
    </location>
</feature>
<accession>A0AAE4LQQ3</accession>
<keyword evidence="1" id="KW-1133">Transmembrane helix</keyword>
<feature type="transmembrane region" description="Helical" evidence="1">
    <location>
        <begin position="68"/>
        <end position="89"/>
    </location>
</feature>
<feature type="transmembrane region" description="Helical" evidence="1">
    <location>
        <begin position="180"/>
        <end position="198"/>
    </location>
</feature>
<feature type="transmembrane region" description="Helical" evidence="1">
    <location>
        <begin position="14"/>
        <end position="32"/>
    </location>
</feature>
<dbReference type="EMBL" id="JAWDEV010000001">
    <property type="protein sequence ID" value="MDU0268966.1"/>
    <property type="molecule type" value="Genomic_DNA"/>
</dbReference>
<keyword evidence="1" id="KW-0472">Membrane</keyword>
<reference evidence="2" key="1">
    <citation type="submission" date="2023-10" db="EMBL/GenBank/DDBJ databases">
        <title>Genome of Potential pathogenic bacteria in Crohn's disease.</title>
        <authorList>
            <person name="Rodriguez-Palacios A."/>
        </authorList>
    </citation>
    <scope>NUCLEOTIDE SEQUENCE</scope>
    <source>
        <strain evidence="2">CavFT-hAR62</strain>
    </source>
</reference>
<evidence type="ECO:0000313" key="3">
    <source>
        <dbReference type="Proteomes" id="UP001181086"/>
    </source>
</evidence>
<evidence type="ECO:0000313" key="2">
    <source>
        <dbReference type="EMBL" id="MDU0268966.1"/>
    </source>
</evidence>
<gene>
    <name evidence="2" type="ORF">RVH45_03445</name>
</gene>
<proteinExistence type="predicted"/>
<sequence>MKRIDFFLLLSENLFDYIVILLITTIIMWGIIKKSCDSLINPLCFNLIMAAFANTVPIFLFVESIIDFNYFIYFLAAELFFWIVFVHYYTNHDSFSKKIALKLDFNDVTILYYCFSILFFLFFVIQLKYFNFGLFLSERLAVFKDAGGLGVISRIASFVTIFNIFYLYHVLDNLKKLPIQIVFISIIVSLFVLAYIFLSGAKSALLQVVFQYYFYCVAFKRCMPSKKVMRTLLCVAVIGSLLIFSKYNDETGLSGTIISLINRMVANGDGYWYGYPNEVIETLEPAPWYIDLAGPFLYGLRIKDYSESIPGIGTQLVYAIMPDKYGMMIGANSRPPIWGYVMFGNCGVAFSIVWGMILGIMAQKAKTMFSTGIVGLTFGYILFMSVLAGITDPKLTFMSLFDGFIGLVITGFFIFIICLSRRGTN</sequence>
<protein>
    <recommendedName>
        <fullName evidence="4">Oligosaccharide repeat unit polymerase</fullName>
    </recommendedName>
</protein>
<dbReference type="AlphaFoldDB" id="A0AAE4LQQ3"/>
<feature type="transmembrane region" description="Helical" evidence="1">
    <location>
        <begin position="44"/>
        <end position="62"/>
    </location>
</feature>
<name>A0AAE4LQQ3_9BACT</name>
<feature type="transmembrane region" description="Helical" evidence="1">
    <location>
        <begin position="149"/>
        <end position="168"/>
    </location>
</feature>